<proteinExistence type="predicted"/>
<protein>
    <recommendedName>
        <fullName evidence="4">Colicin transporter</fullName>
    </recommendedName>
</protein>
<name>F1ZD59_9SPHN</name>
<dbReference type="RefSeq" id="WP_008071585.1">
    <property type="nucleotide sequence ID" value="NZ_AQWK01000004.1"/>
</dbReference>
<evidence type="ECO:0000313" key="2">
    <source>
        <dbReference type="EMBL" id="EGD57346.1"/>
    </source>
</evidence>
<dbReference type="Proteomes" id="UP000004728">
    <property type="component" value="Unassembled WGS sequence"/>
</dbReference>
<comment type="caution">
    <text evidence="2">The sequence shown here is derived from an EMBL/GenBank/DDBJ whole genome shotgun (WGS) entry which is preliminary data.</text>
</comment>
<dbReference type="InParanoid" id="F1ZD59"/>
<evidence type="ECO:0000256" key="1">
    <source>
        <dbReference type="SAM" id="MobiDB-lite"/>
    </source>
</evidence>
<sequence>MIVPAQRLRSIGWIAVLLFCAALVMVLAFRVNALRSQVHQSQLKIIALKQETMYLETEFETRANQQQLKSWNDVEFGYVAPTAAQYLDNERQLAAYSKPVEPGAPAPVRVASADDSGVPAVFPAMVSPLSGKPLGEAVEAARDTSDAHDSSDTHGSADEPAAPEHRARAAGVAAAAGGLAALGDRLGTVRHVDKVKSTAPAHSAKDHAKAAHEKGASAKSTHEKAAHEKAGHEKDASRKPSHERPALATAVKAKPAKAKSTVDKPHAGAFAAHAARPKDRVASAAPVKAHGLDPHRRAANGSPLIKLALKDAKTKR</sequence>
<dbReference type="STRING" id="983920.Y88_3655"/>
<feature type="compositionally biased region" description="Basic and acidic residues" evidence="1">
    <location>
        <begin position="139"/>
        <end position="167"/>
    </location>
</feature>
<dbReference type="eggNOG" id="ENOG5032PGE">
    <property type="taxonomic scope" value="Bacteria"/>
</dbReference>
<accession>F1ZD59</accession>
<evidence type="ECO:0008006" key="4">
    <source>
        <dbReference type="Google" id="ProtNLM"/>
    </source>
</evidence>
<dbReference type="OrthoDB" id="7391128at2"/>
<dbReference type="AlphaFoldDB" id="F1ZD59"/>
<keyword evidence="3" id="KW-1185">Reference proteome</keyword>
<feature type="region of interest" description="Disordered" evidence="1">
    <location>
        <begin position="137"/>
        <end position="170"/>
    </location>
</feature>
<feature type="compositionally biased region" description="Basic and acidic residues" evidence="1">
    <location>
        <begin position="203"/>
        <end position="245"/>
    </location>
</feature>
<dbReference type="HOGENOM" id="CLU_972652_0_0_5"/>
<evidence type="ECO:0000313" key="3">
    <source>
        <dbReference type="Proteomes" id="UP000004728"/>
    </source>
</evidence>
<gene>
    <name evidence="2" type="ORF">Y88_3655</name>
</gene>
<organism evidence="2 3">
    <name type="scientific">Novosphingobium nitrogenifigens DSM 19370</name>
    <dbReference type="NCBI Taxonomy" id="983920"/>
    <lineage>
        <taxon>Bacteria</taxon>
        <taxon>Pseudomonadati</taxon>
        <taxon>Pseudomonadota</taxon>
        <taxon>Alphaproteobacteria</taxon>
        <taxon>Sphingomonadales</taxon>
        <taxon>Sphingomonadaceae</taxon>
        <taxon>Novosphingobium</taxon>
    </lineage>
</organism>
<dbReference type="EMBL" id="AEWJ01000065">
    <property type="protein sequence ID" value="EGD57346.1"/>
    <property type="molecule type" value="Genomic_DNA"/>
</dbReference>
<feature type="region of interest" description="Disordered" evidence="1">
    <location>
        <begin position="195"/>
        <end position="303"/>
    </location>
</feature>
<reference evidence="2 3" key="1">
    <citation type="journal article" date="2012" name="J. Bacteriol.">
        <title>Draft Genome Sequence of Novosphingobium nitrogenifigens Y88T.</title>
        <authorList>
            <person name="Strabala T.J."/>
            <person name="Macdonald L."/>
            <person name="Liu V."/>
            <person name="Smit A.M."/>
        </authorList>
    </citation>
    <scope>NUCLEOTIDE SEQUENCE [LARGE SCALE GENOMIC DNA]</scope>
    <source>
        <strain evidence="2 3">DSM 19370</strain>
    </source>
</reference>